<protein>
    <recommendedName>
        <fullName evidence="4">YtxH domain-containing protein</fullName>
    </recommendedName>
</protein>
<gene>
    <name evidence="2" type="ORF">A3B50_00065</name>
</gene>
<accession>A0A1F7J3J1</accession>
<evidence type="ECO:0008006" key="4">
    <source>
        <dbReference type="Google" id="ProtNLM"/>
    </source>
</evidence>
<keyword evidence="1" id="KW-1133">Transmembrane helix</keyword>
<proteinExistence type="predicted"/>
<keyword evidence="1" id="KW-0812">Transmembrane</keyword>
<name>A0A1F7J3J1_9BACT</name>
<dbReference type="AlphaFoldDB" id="A0A1F7J3J1"/>
<evidence type="ECO:0000313" key="2">
    <source>
        <dbReference type="EMBL" id="OGK50167.1"/>
    </source>
</evidence>
<evidence type="ECO:0000313" key="3">
    <source>
        <dbReference type="Proteomes" id="UP000178558"/>
    </source>
</evidence>
<keyword evidence="1" id="KW-0472">Membrane</keyword>
<dbReference type="EMBL" id="MGAQ01000020">
    <property type="protein sequence ID" value="OGK50167.1"/>
    <property type="molecule type" value="Genomic_DNA"/>
</dbReference>
<feature type="transmembrane region" description="Helical" evidence="1">
    <location>
        <begin position="20"/>
        <end position="38"/>
    </location>
</feature>
<comment type="caution">
    <text evidence="2">The sequence shown here is derived from an EMBL/GenBank/DDBJ whole genome shotgun (WGS) entry which is preliminary data.</text>
</comment>
<organism evidence="2 3">
    <name type="scientific">Candidatus Roizmanbacteria bacterium RIFCSPLOWO2_01_FULL_40_42</name>
    <dbReference type="NCBI Taxonomy" id="1802066"/>
    <lineage>
        <taxon>Bacteria</taxon>
        <taxon>Candidatus Roizmaniibacteriota</taxon>
    </lineage>
</organism>
<sequence>MRNKRNDIYSTDDHKRSGFWFGFALGTTAATSAIFLLGTKRGRASLKRAIELSEGLEETVFESLKELGVEALLHVAEDIKPKVVRTFTSLDEPKSTVGTFLEKVKRLASKSS</sequence>
<reference evidence="2 3" key="1">
    <citation type="journal article" date="2016" name="Nat. Commun.">
        <title>Thousands of microbial genomes shed light on interconnected biogeochemical processes in an aquifer system.</title>
        <authorList>
            <person name="Anantharaman K."/>
            <person name="Brown C.T."/>
            <person name="Hug L.A."/>
            <person name="Sharon I."/>
            <person name="Castelle C.J."/>
            <person name="Probst A.J."/>
            <person name="Thomas B.C."/>
            <person name="Singh A."/>
            <person name="Wilkins M.J."/>
            <person name="Karaoz U."/>
            <person name="Brodie E.L."/>
            <person name="Williams K.H."/>
            <person name="Hubbard S.S."/>
            <person name="Banfield J.F."/>
        </authorList>
    </citation>
    <scope>NUCLEOTIDE SEQUENCE [LARGE SCALE GENOMIC DNA]</scope>
</reference>
<dbReference type="Proteomes" id="UP000178558">
    <property type="component" value="Unassembled WGS sequence"/>
</dbReference>
<evidence type="ECO:0000256" key="1">
    <source>
        <dbReference type="SAM" id="Phobius"/>
    </source>
</evidence>